<feature type="compositionally biased region" description="Polar residues" evidence="11">
    <location>
        <begin position="80"/>
        <end position="94"/>
    </location>
</feature>
<feature type="non-terminal residue" evidence="14">
    <location>
        <position position="1"/>
    </location>
</feature>
<keyword evidence="6 12" id="KW-0472">Membrane</keyword>
<feature type="region of interest" description="Disordered" evidence="11">
    <location>
        <begin position="68"/>
        <end position="137"/>
    </location>
</feature>
<organism evidence="14 15">
    <name type="scientific">Dentiscutata erythropus</name>
    <dbReference type="NCBI Taxonomy" id="1348616"/>
    <lineage>
        <taxon>Eukaryota</taxon>
        <taxon>Fungi</taxon>
        <taxon>Fungi incertae sedis</taxon>
        <taxon>Mucoromycota</taxon>
        <taxon>Glomeromycotina</taxon>
        <taxon>Glomeromycetes</taxon>
        <taxon>Diversisporales</taxon>
        <taxon>Gigasporaceae</taxon>
        <taxon>Dentiscutata</taxon>
    </lineage>
</organism>
<keyword evidence="2 12" id="KW-0812">Transmembrane</keyword>
<feature type="transmembrane region" description="Helical" evidence="12">
    <location>
        <begin position="651"/>
        <end position="670"/>
    </location>
</feature>
<dbReference type="Gene3D" id="2.60.120.260">
    <property type="entry name" value="Galactose-binding domain-like"/>
    <property type="match status" value="1"/>
</dbReference>
<keyword evidence="4" id="KW-0256">Endoplasmic reticulum</keyword>
<feature type="compositionally biased region" description="Low complexity" evidence="11">
    <location>
        <begin position="504"/>
        <end position="520"/>
    </location>
</feature>
<dbReference type="PROSITE" id="PS51469">
    <property type="entry name" value="SUN"/>
    <property type="match status" value="1"/>
</dbReference>
<sequence>MSVGPFLSPTHTLDPVNQVGECKPSPALHALIWKSSHCQSEITELMPPTNSVQSTSYNAVFEKNDGNYERKIHEPGDPTPVSSDNSDTKPNSILSFDEWRAQQEKDGHTAAESKTRSKKRVGNSQNDPALMDSIDGEDYMGFDNPDSMFDNSDSGGLISQYENPASKLKEKFNFASFDCGALVLKSNPEAKGAVSLLYESKDSYVLNKCATTKFIILQLCEDILIESLAMANFEFFSSTFKDFKISISKWYPAKEWKVIGEYRAKNSRELQIFEVKDPIMFAKYLRIDFLTHYGHQYYCPVSLLRIHGSNEYEKWKSEKEEIEKIENQLKESQSQEIVSPSKSSHDIDIDGINSNDDNSSLLISTTSEQLNSKDSIEELPRKLKSHPGSTVHSSDSSINDKTNVEKNSVPLTSIDVCPANDIHRLFQYKSCYITLPLIEQYYQPNHIYSDESLLLPQVCLIDMCPLVVTESDLISMEDVYSFIEFNENRKMHITGLGTKSIHRLPSSTTQSTQKPSSTLKTFKDEAGDTFVPSSYLDGSRHSNGGGQDSIFKTIMTRLSKLEHDTDLSNRYIRNMLKETLESLDTSQSQHIMSIWNQINETVGSLKNGYERLVIESITEIKATQSRHNEELRNVTSDLHHLVTEVAFFKRLGLGFIIIFLILIGINYDLANIRSSILAFHTSMNEFSIQNYRKIRSS</sequence>
<dbReference type="InterPro" id="IPR045120">
    <property type="entry name" value="Suco/Slp1-like"/>
</dbReference>
<evidence type="ECO:0000256" key="10">
    <source>
        <dbReference type="ARBA" id="ARBA00075366"/>
    </source>
</evidence>
<evidence type="ECO:0000256" key="6">
    <source>
        <dbReference type="ARBA" id="ARBA00023136"/>
    </source>
</evidence>
<comment type="subcellular location">
    <subcellularLocation>
        <location evidence="1">Endoplasmic reticulum membrane</location>
        <topology evidence="1">Single-pass type I membrane protein</topology>
    </subcellularLocation>
</comment>
<proteinExistence type="inferred from homology"/>
<evidence type="ECO:0000313" key="15">
    <source>
        <dbReference type="Proteomes" id="UP000789405"/>
    </source>
</evidence>
<dbReference type="GO" id="GO:0005789">
    <property type="term" value="C:endoplasmic reticulum membrane"/>
    <property type="evidence" value="ECO:0007669"/>
    <property type="project" value="UniProtKB-SubCell"/>
</dbReference>
<comment type="caution">
    <text evidence="14">The sequence shown here is derived from an EMBL/GenBank/DDBJ whole genome shotgun (WGS) entry which is preliminary data.</text>
</comment>
<protein>
    <recommendedName>
        <fullName evidence="10">SUN-like protein 1</fullName>
    </recommendedName>
</protein>
<dbReference type="OrthoDB" id="266334at2759"/>
<evidence type="ECO:0000256" key="9">
    <source>
        <dbReference type="ARBA" id="ARBA00064635"/>
    </source>
</evidence>
<feature type="domain" description="SUN" evidence="13">
    <location>
        <begin position="144"/>
        <end position="311"/>
    </location>
</feature>
<reference evidence="14" key="1">
    <citation type="submission" date="2021-06" db="EMBL/GenBank/DDBJ databases">
        <authorList>
            <person name="Kallberg Y."/>
            <person name="Tangrot J."/>
            <person name="Rosling A."/>
        </authorList>
    </citation>
    <scope>NUCLEOTIDE SEQUENCE</scope>
    <source>
        <strain evidence="14">MA453B</strain>
    </source>
</reference>
<evidence type="ECO:0000256" key="11">
    <source>
        <dbReference type="SAM" id="MobiDB-lite"/>
    </source>
</evidence>
<feature type="compositionally biased region" description="Basic and acidic residues" evidence="11">
    <location>
        <begin position="97"/>
        <end position="115"/>
    </location>
</feature>
<evidence type="ECO:0000256" key="5">
    <source>
        <dbReference type="ARBA" id="ARBA00022989"/>
    </source>
</evidence>
<feature type="region of interest" description="Disordered" evidence="11">
    <location>
        <begin position="502"/>
        <end position="522"/>
    </location>
</feature>
<keyword evidence="15" id="KW-1185">Reference proteome</keyword>
<feature type="region of interest" description="Disordered" evidence="11">
    <location>
        <begin position="328"/>
        <end position="353"/>
    </location>
</feature>
<evidence type="ECO:0000259" key="13">
    <source>
        <dbReference type="PROSITE" id="PS51469"/>
    </source>
</evidence>
<dbReference type="AlphaFoldDB" id="A0A9N9IWF0"/>
<keyword evidence="3" id="KW-0732">Signal</keyword>
<feature type="compositionally biased region" description="Polar residues" evidence="11">
    <location>
        <begin position="387"/>
        <end position="403"/>
    </location>
</feature>
<feature type="region of interest" description="Disordered" evidence="11">
    <location>
        <begin position="382"/>
        <end position="403"/>
    </location>
</feature>
<evidence type="ECO:0000256" key="7">
    <source>
        <dbReference type="ARBA" id="ARBA00023180"/>
    </source>
</evidence>
<evidence type="ECO:0000256" key="4">
    <source>
        <dbReference type="ARBA" id="ARBA00022824"/>
    </source>
</evidence>
<dbReference type="PANTHER" id="PTHR12953">
    <property type="entry name" value="MEMBRANE PROTEIN CH1 RELATED"/>
    <property type="match status" value="1"/>
</dbReference>
<keyword evidence="7" id="KW-0325">Glycoprotein</keyword>
<dbReference type="GO" id="GO:0034975">
    <property type="term" value="P:protein folding in endoplasmic reticulum"/>
    <property type="evidence" value="ECO:0007669"/>
    <property type="project" value="TreeGrafter"/>
</dbReference>
<dbReference type="PANTHER" id="PTHR12953:SF0">
    <property type="entry name" value="SUN DOMAIN-CONTAINING OSSIFICATION FACTOR"/>
    <property type="match status" value="1"/>
</dbReference>
<dbReference type="InterPro" id="IPR012919">
    <property type="entry name" value="SUN_dom"/>
</dbReference>
<feature type="compositionally biased region" description="Polar residues" evidence="11">
    <location>
        <begin position="332"/>
        <end position="342"/>
    </location>
</feature>
<gene>
    <name evidence="14" type="ORF">DERYTH_LOCUS17095</name>
</gene>
<comment type="similarity">
    <text evidence="8">Belongs to the SLP1 family.</text>
</comment>
<evidence type="ECO:0000256" key="1">
    <source>
        <dbReference type="ARBA" id="ARBA00004115"/>
    </source>
</evidence>
<comment type="subunit">
    <text evidence="9">Interacts with EMP65.</text>
</comment>
<dbReference type="EMBL" id="CAJVPY010015733">
    <property type="protein sequence ID" value="CAG8753325.1"/>
    <property type="molecule type" value="Genomic_DNA"/>
</dbReference>
<evidence type="ECO:0000256" key="12">
    <source>
        <dbReference type="SAM" id="Phobius"/>
    </source>
</evidence>
<dbReference type="Proteomes" id="UP000789405">
    <property type="component" value="Unassembled WGS sequence"/>
</dbReference>
<dbReference type="Pfam" id="PF07738">
    <property type="entry name" value="Sad1_UNC"/>
    <property type="match status" value="1"/>
</dbReference>
<evidence type="ECO:0000256" key="8">
    <source>
        <dbReference type="ARBA" id="ARBA00061226"/>
    </source>
</evidence>
<evidence type="ECO:0000256" key="3">
    <source>
        <dbReference type="ARBA" id="ARBA00022729"/>
    </source>
</evidence>
<evidence type="ECO:0000313" key="14">
    <source>
        <dbReference type="EMBL" id="CAG8753325.1"/>
    </source>
</evidence>
<name>A0A9N9IWF0_9GLOM</name>
<keyword evidence="5 12" id="KW-1133">Transmembrane helix</keyword>
<dbReference type="FunFam" id="2.60.120.260:FF:000099">
    <property type="entry name" value="Uncharacterized protein, isoform C"/>
    <property type="match status" value="1"/>
</dbReference>
<evidence type="ECO:0000256" key="2">
    <source>
        <dbReference type="ARBA" id="ARBA00022692"/>
    </source>
</evidence>
<accession>A0A9N9IWF0</accession>